<evidence type="ECO:0000313" key="3">
    <source>
        <dbReference type="EnsemblMetazoa" id="PPAI005261-PA"/>
    </source>
</evidence>
<dbReference type="AlphaFoldDB" id="A0A1B0DBS2"/>
<dbReference type="EMBL" id="AJVK01004873">
    <property type="status" value="NOT_ANNOTATED_CDS"/>
    <property type="molecule type" value="Genomic_DNA"/>
</dbReference>
<reference evidence="3" key="1">
    <citation type="submission" date="2022-08" db="UniProtKB">
        <authorList>
            <consortium name="EnsemblMetazoa"/>
        </authorList>
    </citation>
    <scope>IDENTIFICATION</scope>
    <source>
        <strain evidence="3">Israel</strain>
    </source>
</reference>
<dbReference type="PANTHER" id="PTHR24252">
    <property type="entry name" value="ACROSIN-RELATED"/>
    <property type="match status" value="1"/>
</dbReference>
<dbReference type="PANTHER" id="PTHR24252:SF7">
    <property type="entry name" value="HYALIN"/>
    <property type="match status" value="1"/>
</dbReference>
<keyword evidence="4" id="KW-1185">Reference proteome</keyword>
<dbReference type="FunFam" id="2.40.10.10:FF:000068">
    <property type="entry name" value="transmembrane protease serine 2"/>
    <property type="match status" value="1"/>
</dbReference>
<evidence type="ECO:0000256" key="1">
    <source>
        <dbReference type="ARBA" id="ARBA00023157"/>
    </source>
</evidence>
<dbReference type="InterPro" id="IPR009003">
    <property type="entry name" value="Peptidase_S1_PA"/>
</dbReference>
<comment type="similarity">
    <text evidence="2">Belongs to the peptidase S1 family. CLIP subfamily.</text>
</comment>
<dbReference type="GO" id="GO:0004252">
    <property type="term" value="F:serine-type endopeptidase activity"/>
    <property type="evidence" value="ECO:0007669"/>
    <property type="project" value="InterPro"/>
</dbReference>
<keyword evidence="1" id="KW-1015">Disulfide bond</keyword>
<dbReference type="GO" id="GO:0006508">
    <property type="term" value="P:proteolysis"/>
    <property type="evidence" value="ECO:0007669"/>
    <property type="project" value="InterPro"/>
</dbReference>
<accession>A0A1B0DBS2</accession>
<protein>
    <submittedName>
        <fullName evidence="3">Uncharacterized protein</fullName>
    </submittedName>
</protein>
<dbReference type="EMBL" id="AJVK01004872">
    <property type="status" value="NOT_ANNOTATED_CDS"/>
    <property type="molecule type" value="Genomic_DNA"/>
</dbReference>
<dbReference type="Gene3D" id="2.40.10.10">
    <property type="entry name" value="Trypsin-like serine proteases"/>
    <property type="match status" value="1"/>
</dbReference>
<dbReference type="VEuPathDB" id="VectorBase:PPAI005261"/>
<dbReference type="InterPro" id="IPR001254">
    <property type="entry name" value="Trypsin_dom"/>
</dbReference>
<dbReference type="PROSITE" id="PS50240">
    <property type="entry name" value="TRYPSIN_DOM"/>
    <property type="match status" value="1"/>
</dbReference>
<dbReference type="InterPro" id="IPR018114">
    <property type="entry name" value="TRYPSIN_HIS"/>
</dbReference>
<dbReference type="SUPFAM" id="SSF50494">
    <property type="entry name" value="Trypsin-like serine proteases"/>
    <property type="match status" value="1"/>
</dbReference>
<dbReference type="PROSITE" id="PS00134">
    <property type="entry name" value="TRYPSIN_HIS"/>
    <property type="match status" value="1"/>
</dbReference>
<proteinExistence type="inferred from homology"/>
<dbReference type="Pfam" id="PF00089">
    <property type="entry name" value="Trypsin"/>
    <property type="match status" value="1"/>
</dbReference>
<dbReference type="InterPro" id="IPR043504">
    <property type="entry name" value="Peptidase_S1_PA_chymotrypsin"/>
</dbReference>
<dbReference type="Proteomes" id="UP000092462">
    <property type="component" value="Unassembled WGS sequence"/>
</dbReference>
<evidence type="ECO:0000256" key="2">
    <source>
        <dbReference type="ARBA" id="ARBA00024195"/>
    </source>
</evidence>
<evidence type="ECO:0000313" key="4">
    <source>
        <dbReference type="Proteomes" id="UP000092462"/>
    </source>
</evidence>
<organism evidence="3 4">
    <name type="scientific">Phlebotomus papatasi</name>
    <name type="common">Sandfly</name>
    <dbReference type="NCBI Taxonomy" id="29031"/>
    <lineage>
        <taxon>Eukaryota</taxon>
        <taxon>Metazoa</taxon>
        <taxon>Ecdysozoa</taxon>
        <taxon>Arthropoda</taxon>
        <taxon>Hexapoda</taxon>
        <taxon>Insecta</taxon>
        <taxon>Pterygota</taxon>
        <taxon>Neoptera</taxon>
        <taxon>Endopterygota</taxon>
        <taxon>Diptera</taxon>
        <taxon>Nematocera</taxon>
        <taxon>Psychodoidea</taxon>
        <taxon>Psychodidae</taxon>
        <taxon>Phlebotomus</taxon>
        <taxon>Phlebotomus</taxon>
    </lineage>
</organism>
<dbReference type="SMART" id="SM00020">
    <property type="entry name" value="Tryp_SPc"/>
    <property type="match status" value="1"/>
</dbReference>
<dbReference type="CDD" id="cd00190">
    <property type="entry name" value="Tryp_SPc"/>
    <property type="match status" value="1"/>
</dbReference>
<dbReference type="VEuPathDB" id="VectorBase:PPAPM1_004196"/>
<name>A0A1B0DBS2_PHLPP</name>
<sequence length="281" mass="31267">MEQHQQESSSKKQKRLGPAPIASVESVDIGSSDEEQSFTSEHIISFPGANNSLSKGSDDRRVEYVGCGKIDKRNLFVPLVHGGTTIQRGTWPWLVSVYSYSDIRLGFRCGATLISHKLVVTAAHCFFDIHNRPVETEDVLVILGQYNLKRPQDTGSEILYPKSVNIHPDYRKRTSIDSDIAVVVLADNVRFTTYVRPACLWVENDSKDNIVGEVGITAGWGRDENGKFYTELPKQAEVPVVSDEACIDSNDVFSKLISEVTFCAGWRNGTEGPCNGKYNKY</sequence>
<dbReference type="EnsemblMetazoa" id="PPAI005261-RA">
    <property type="protein sequence ID" value="PPAI005261-PA"/>
    <property type="gene ID" value="PPAI005261"/>
</dbReference>